<keyword evidence="2" id="KW-0090">Biological rhythms</keyword>
<gene>
    <name evidence="5" type="ORF">g.4097</name>
</gene>
<evidence type="ECO:0000313" key="5">
    <source>
        <dbReference type="EMBL" id="JAS32025.1"/>
    </source>
</evidence>
<dbReference type="AlphaFoldDB" id="A0A1B6E265"/>
<dbReference type="Gene3D" id="3.15.10.30">
    <property type="entry name" value="Haemolymph juvenile hormone binding protein"/>
    <property type="match status" value="1"/>
</dbReference>
<keyword evidence="1 4" id="KW-0732">Signal</keyword>
<evidence type="ECO:0000256" key="3">
    <source>
        <dbReference type="ARBA" id="ARBA00060902"/>
    </source>
</evidence>
<organism evidence="5">
    <name type="scientific">Clastoptera arizonana</name>
    <name type="common">Arizona spittle bug</name>
    <dbReference type="NCBI Taxonomy" id="38151"/>
    <lineage>
        <taxon>Eukaryota</taxon>
        <taxon>Metazoa</taxon>
        <taxon>Ecdysozoa</taxon>
        <taxon>Arthropoda</taxon>
        <taxon>Hexapoda</taxon>
        <taxon>Insecta</taxon>
        <taxon>Pterygota</taxon>
        <taxon>Neoptera</taxon>
        <taxon>Paraneoptera</taxon>
        <taxon>Hemiptera</taxon>
        <taxon>Auchenorrhyncha</taxon>
        <taxon>Cercopoidea</taxon>
        <taxon>Clastopteridae</taxon>
        <taxon>Clastoptera</taxon>
    </lineage>
</organism>
<feature type="signal peptide" evidence="4">
    <location>
        <begin position="1"/>
        <end position="19"/>
    </location>
</feature>
<dbReference type="GO" id="GO:0005615">
    <property type="term" value="C:extracellular space"/>
    <property type="evidence" value="ECO:0007669"/>
    <property type="project" value="TreeGrafter"/>
</dbReference>
<dbReference type="FunFam" id="3.15.10.30:FF:000001">
    <property type="entry name" value="Takeout-like protein 1"/>
    <property type="match status" value="1"/>
</dbReference>
<dbReference type="Pfam" id="PF06585">
    <property type="entry name" value="JHBP"/>
    <property type="match status" value="1"/>
</dbReference>
<accession>A0A1B6E265</accession>
<dbReference type="PANTHER" id="PTHR11008">
    <property type="entry name" value="PROTEIN TAKEOUT-LIKE PROTEIN"/>
    <property type="match status" value="1"/>
</dbReference>
<dbReference type="InterPro" id="IPR010562">
    <property type="entry name" value="Haemolymph_juvenile_hormone-bd"/>
</dbReference>
<dbReference type="PANTHER" id="PTHR11008:SF35">
    <property type="entry name" value="PROTEIN TAKEOUT-LIKE PROTEIN"/>
    <property type="match status" value="1"/>
</dbReference>
<name>A0A1B6E265_9HEMI</name>
<evidence type="ECO:0000256" key="4">
    <source>
        <dbReference type="SAM" id="SignalP"/>
    </source>
</evidence>
<evidence type="ECO:0000256" key="1">
    <source>
        <dbReference type="ARBA" id="ARBA00022729"/>
    </source>
</evidence>
<evidence type="ECO:0008006" key="6">
    <source>
        <dbReference type="Google" id="ProtNLM"/>
    </source>
</evidence>
<proteinExistence type="inferred from homology"/>
<evidence type="ECO:0000256" key="2">
    <source>
        <dbReference type="ARBA" id="ARBA00023108"/>
    </source>
</evidence>
<dbReference type="InterPro" id="IPR038606">
    <property type="entry name" value="To_sf"/>
</dbReference>
<dbReference type="EMBL" id="GEDC01005273">
    <property type="protein sequence ID" value="JAS32025.1"/>
    <property type="molecule type" value="Transcribed_RNA"/>
</dbReference>
<protein>
    <recommendedName>
        <fullName evidence="6">Haemolymph juvenile hormone binding protein</fullName>
    </recommendedName>
</protein>
<dbReference type="GO" id="GO:0007623">
    <property type="term" value="P:circadian rhythm"/>
    <property type="evidence" value="ECO:0007669"/>
    <property type="project" value="UniProtKB-ARBA"/>
</dbReference>
<comment type="similarity">
    <text evidence="3">Belongs to the TO family.</text>
</comment>
<feature type="chain" id="PRO_5008581747" description="Haemolymph juvenile hormone binding protein" evidence="4">
    <location>
        <begin position="20"/>
        <end position="252"/>
    </location>
</feature>
<reference evidence="5" key="1">
    <citation type="submission" date="2015-12" db="EMBL/GenBank/DDBJ databases">
        <title>De novo transcriptome assembly of four potential Pierce s Disease insect vectors from Arizona vineyards.</title>
        <authorList>
            <person name="Tassone E.E."/>
        </authorList>
    </citation>
    <scope>NUCLEOTIDE SEQUENCE</scope>
</reference>
<sequence length="252" mass="28123">MKAILGFIFCVLYVRISEAVLSINATPEYIVPCLKADPRINSCIRRTFDHLRPYLIAGIPEIKLPSIEPMTIPKMQMENGVGAVRVRATFSNMTIYGASNYSVLNVKSDLSKFRFDMGLGIPRIEATGSYEVTGQVLLFPVRSRGEFWASFSNITGLGKIYGVEVKKNGVSFMKTEKLGVDFRLGKSRFKIKDLINGNNVLGEAMNQFLNQNAAEIINEMKPAAAAAISKHFKNFLNAAFLQIPLKVWLKDF</sequence>
<dbReference type="SMART" id="SM00700">
    <property type="entry name" value="JHBP"/>
    <property type="match status" value="1"/>
</dbReference>